<feature type="signal peptide" evidence="1">
    <location>
        <begin position="1"/>
        <end position="24"/>
    </location>
</feature>
<dbReference type="SUPFAM" id="SSF57567">
    <property type="entry name" value="Serine protease inhibitors"/>
    <property type="match status" value="1"/>
</dbReference>
<reference evidence="3" key="1">
    <citation type="submission" date="2025-08" db="UniProtKB">
        <authorList>
            <consortium name="Ensembl"/>
        </authorList>
    </citation>
    <scope>IDENTIFICATION</scope>
</reference>
<dbReference type="Pfam" id="PF01826">
    <property type="entry name" value="TIL"/>
    <property type="match status" value="1"/>
</dbReference>
<keyword evidence="4" id="KW-1185">Reference proteome</keyword>
<sequence length="78" mass="8315">MWWTPCLSSRVVCLICAVIRDCTLECPLNSHYSICVSSCPETCLGINGPPGCSEKCVEGCECDSDCGCVDSSGSYHPC</sequence>
<keyword evidence="1" id="KW-0732">Signal</keyword>
<dbReference type="AlphaFoldDB" id="A0A672QI69"/>
<dbReference type="Gene3D" id="2.10.25.10">
    <property type="entry name" value="Laminin"/>
    <property type="match status" value="1"/>
</dbReference>
<dbReference type="InterPro" id="IPR036084">
    <property type="entry name" value="Ser_inhib-like_sf"/>
</dbReference>
<dbReference type="Proteomes" id="UP000472262">
    <property type="component" value="Unassembled WGS sequence"/>
</dbReference>
<evidence type="ECO:0000256" key="1">
    <source>
        <dbReference type="SAM" id="SignalP"/>
    </source>
</evidence>
<feature type="chain" id="PRO_5025483649" description="TIL domain-containing protein" evidence="1">
    <location>
        <begin position="25"/>
        <end position="78"/>
    </location>
</feature>
<dbReference type="InterPro" id="IPR002919">
    <property type="entry name" value="TIL_dom"/>
</dbReference>
<reference evidence="3" key="2">
    <citation type="submission" date="2025-09" db="UniProtKB">
        <authorList>
            <consortium name="Ensembl"/>
        </authorList>
    </citation>
    <scope>IDENTIFICATION</scope>
</reference>
<evidence type="ECO:0000313" key="4">
    <source>
        <dbReference type="Proteomes" id="UP000472262"/>
    </source>
</evidence>
<protein>
    <recommendedName>
        <fullName evidence="2">TIL domain-containing protein</fullName>
    </recommendedName>
</protein>
<feature type="domain" description="TIL" evidence="2">
    <location>
        <begin position="26"/>
        <end position="66"/>
    </location>
</feature>
<evidence type="ECO:0000259" key="2">
    <source>
        <dbReference type="Pfam" id="PF01826"/>
    </source>
</evidence>
<accession>A0A672QI69</accession>
<dbReference type="Ensembl" id="ENSSGRT00000080479.1">
    <property type="protein sequence ID" value="ENSSGRP00000075596.1"/>
    <property type="gene ID" value="ENSSGRG00000038344.1"/>
</dbReference>
<dbReference type="CDD" id="cd19941">
    <property type="entry name" value="TIL"/>
    <property type="match status" value="1"/>
</dbReference>
<name>A0A672QI69_SINGR</name>
<dbReference type="InParanoid" id="A0A672QI69"/>
<proteinExistence type="predicted"/>
<organism evidence="3 4">
    <name type="scientific">Sinocyclocheilus grahami</name>
    <name type="common">Dianchi golden-line fish</name>
    <name type="synonym">Barbus grahami</name>
    <dbReference type="NCBI Taxonomy" id="75366"/>
    <lineage>
        <taxon>Eukaryota</taxon>
        <taxon>Metazoa</taxon>
        <taxon>Chordata</taxon>
        <taxon>Craniata</taxon>
        <taxon>Vertebrata</taxon>
        <taxon>Euteleostomi</taxon>
        <taxon>Actinopterygii</taxon>
        <taxon>Neopterygii</taxon>
        <taxon>Teleostei</taxon>
        <taxon>Ostariophysi</taxon>
        <taxon>Cypriniformes</taxon>
        <taxon>Cyprinidae</taxon>
        <taxon>Cyprininae</taxon>
        <taxon>Sinocyclocheilus</taxon>
    </lineage>
</organism>
<evidence type="ECO:0000313" key="3">
    <source>
        <dbReference type="Ensembl" id="ENSSGRP00000075596.1"/>
    </source>
</evidence>